<protein>
    <recommendedName>
        <fullName evidence="7">D,D-heptose 1,7-bisphosphate phosphatase</fullName>
    </recommendedName>
</protein>
<dbReference type="InterPro" id="IPR036412">
    <property type="entry name" value="HAD-like_sf"/>
</dbReference>
<dbReference type="PANTHER" id="PTHR42891">
    <property type="entry name" value="D-GLYCERO-BETA-D-MANNO-HEPTOSE-1,7-BISPHOSPHATE 7-PHOSPHATASE"/>
    <property type="match status" value="1"/>
</dbReference>
<evidence type="ECO:0000313" key="9">
    <source>
        <dbReference type="Proteomes" id="UP000655366"/>
    </source>
</evidence>
<keyword evidence="9" id="KW-1185">Reference proteome</keyword>
<evidence type="ECO:0000313" key="8">
    <source>
        <dbReference type="EMBL" id="MBG0741218.1"/>
    </source>
</evidence>
<dbReference type="NCBIfam" id="TIGR01662">
    <property type="entry name" value="HAD-SF-IIIA"/>
    <property type="match status" value="1"/>
</dbReference>
<comment type="similarity">
    <text evidence="2">Belongs to the GmhB family.</text>
</comment>
<dbReference type="InterPro" id="IPR006543">
    <property type="entry name" value="Histidinol-phos"/>
</dbReference>
<comment type="subcellular location">
    <subcellularLocation>
        <location evidence="1">Cytoplasm</location>
    </subcellularLocation>
</comment>
<dbReference type="Pfam" id="PF13242">
    <property type="entry name" value="Hydrolase_like"/>
    <property type="match status" value="1"/>
</dbReference>
<sequence length="201" mass="20478">MTSIGEDAKVWTASTASSGTAPSDATLFDAILFDRDGTLVVDEPYNSDPELVIPVPGAVAAVAAVRRAGLRTGVLTNQSGIARGLLTAAQVQAVNRRVDDLFGAFDVWEFCPHGPDTGCRCRKPAPGMIFAACSQLGITPSRTAYIGDIGSDIGAAHAAGAIGVLVPTAVTLPEEIAQAALVAESLGAALQLLLGPAVSPR</sequence>
<evidence type="ECO:0000256" key="1">
    <source>
        <dbReference type="ARBA" id="ARBA00004496"/>
    </source>
</evidence>
<dbReference type="EMBL" id="JADNYM010000026">
    <property type="protein sequence ID" value="MBG0741218.1"/>
    <property type="molecule type" value="Genomic_DNA"/>
</dbReference>
<evidence type="ECO:0000256" key="3">
    <source>
        <dbReference type="ARBA" id="ARBA00022490"/>
    </source>
</evidence>
<accession>A0A931CWI6</accession>
<dbReference type="PANTHER" id="PTHR42891:SF1">
    <property type="entry name" value="D-GLYCERO-BETA-D-MANNO-HEPTOSE-1,7-BISPHOSPHATE 7-PHOSPHATASE"/>
    <property type="match status" value="1"/>
</dbReference>
<keyword evidence="6" id="KW-0119">Carbohydrate metabolism</keyword>
<dbReference type="AlphaFoldDB" id="A0A931CWI6"/>
<dbReference type="GO" id="GO:0016791">
    <property type="term" value="F:phosphatase activity"/>
    <property type="evidence" value="ECO:0007669"/>
    <property type="project" value="InterPro"/>
</dbReference>
<dbReference type="InterPro" id="IPR023214">
    <property type="entry name" value="HAD_sf"/>
</dbReference>
<gene>
    <name evidence="8" type="ORF">IV500_17770</name>
</gene>
<organism evidence="8 9">
    <name type="scientific">Arthrobacter terrae</name>
    <dbReference type="NCBI Taxonomy" id="2935737"/>
    <lineage>
        <taxon>Bacteria</taxon>
        <taxon>Bacillati</taxon>
        <taxon>Actinomycetota</taxon>
        <taxon>Actinomycetes</taxon>
        <taxon>Micrococcales</taxon>
        <taxon>Micrococcaceae</taxon>
        <taxon>Arthrobacter</taxon>
    </lineage>
</organism>
<comment type="caution">
    <text evidence="8">The sequence shown here is derived from an EMBL/GenBank/DDBJ whole genome shotgun (WGS) entry which is preliminary data.</text>
</comment>
<dbReference type="InterPro" id="IPR004446">
    <property type="entry name" value="Heptose_bisP_phosphatase"/>
</dbReference>
<keyword evidence="3" id="KW-0963">Cytoplasm</keyword>
<proteinExistence type="inferred from homology"/>
<reference evidence="8 9" key="1">
    <citation type="submission" date="2020-11" db="EMBL/GenBank/DDBJ databases">
        <title>Arthrobacter antarcticus sp. nov., isolated from Antarctic Soil.</title>
        <authorList>
            <person name="Li J."/>
        </authorList>
    </citation>
    <scope>NUCLEOTIDE SEQUENCE [LARGE SCALE GENOMIC DNA]</scope>
    <source>
        <strain evidence="8 9">Z1-20</strain>
    </source>
</reference>
<evidence type="ECO:0000256" key="7">
    <source>
        <dbReference type="ARBA" id="ARBA00031828"/>
    </source>
</evidence>
<keyword evidence="5 8" id="KW-0378">Hydrolase</keyword>
<keyword evidence="4" id="KW-0479">Metal-binding</keyword>
<evidence type="ECO:0000256" key="4">
    <source>
        <dbReference type="ARBA" id="ARBA00022723"/>
    </source>
</evidence>
<evidence type="ECO:0000256" key="6">
    <source>
        <dbReference type="ARBA" id="ARBA00023277"/>
    </source>
</evidence>
<dbReference type="Gene3D" id="3.40.50.1000">
    <property type="entry name" value="HAD superfamily/HAD-like"/>
    <property type="match status" value="1"/>
</dbReference>
<dbReference type="InterPro" id="IPR006549">
    <property type="entry name" value="HAD-SF_hydro_IIIA"/>
</dbReference>
<dbReference type="NCBIfam" id="TIGR01656">
    <property type="entry name" value="Histidinol-ppas"/>
    <property type="match status" value="1"/>
</dbReference>
<dbReference type="GO" id="GO:0005737">
    <property type="term" value="C:cytoplasm"/>
    <property type="evidence" value="ECO:0007669"/>
    <property type="project" value="UniProtKB-SubCell"/>
</dbReference>
<evidence type="ECO:0000256" key="2">
    <source>
        <dbReference type="ARBA" id="ARBA00005628"/>
    </source>
</evidence>
<dbReference type="GO" id="GO:0005975">
    <property type="term" value="P:carbohydrate metabolic process"/>
    <property type="evidence" value="ECO:0007669"/>
    <property type="project" value="InterPro"/>
</dbReference>
<evidence type="ECO:0000256" key="5">
    <source>
        <dbReference type="ARBA" id="ARBA00022801"/>
    </source>
</evidence>
<dbReference type="GO" id="GO:0046872">
    <property type="term" value="F:metal ion binding"/>
    <property type="evidence" value="ECO:0007669"/>
    <property type="project" value="UniProtKB-KW"/>
</dbReference>
<dbReference type="Proteomes" id="UP000655366">
    <property type="component" value="Unassembled WGS sequence"/>
</dbReference>
<name>A0A931CWI6_9MICC</name>
<dbReference type="RefSeq" id="WP_196398150.1">
    <property type="nucleotide sequence ID" value="NZ_JADNYM010000026.1"/>
</dbReference>
<dbReference type="SUPFAM" id="SSF56784">
    <property type="entry name" value="HAD-like"/>
    <property type="match status" value="1"/>
</dbReference>